<keyword evidence="7" id="KW-1185">Reference proteome</keyword>
<comment type="cofactor">
    <cofactor evidence="1">
        <name>Mg(2+)</name>
        <dbReference type="ChEBI" id="CHEBI:18420"/>
    </cofactor>
</comment>
<dbReference type="CDD" id="cd01949">
    <property type="entry name" value="GGDEF"/>
    <property type="match status" value="1"/>
</dbReference>
<evidence type="ECO:0000313" key="6">
    <source>
        <dbReference type="EMBL" id="QPG05880.1"/>
    </source>
</evidence>
<dbReference type="GO" id="GO:0052621">
    <property type="term" value="F:diguanylate cyclase activity"/>
    <property type="evidence" value="ECO:0007669"/>
    <property type="project" value="UniProtKB-EC"/>
</dbReference>
<dbReference type="SMART" id="SM00267">
    <property type="entry name" value="GGDEF"/>
    <property type="match status" value="1"/>
</dbReference>
<keyword evidence="4" id="KW-0812">Transmembrane</keyword>
<name>A0A7S9DXW1_9ALTE</name>
<dbReference type="EMBL" id="CP064795">
    <property type="protein sequence ID" value="QPG05880.1"/>
    <property type="molecule type" value="Genomic_DNA"/>
</dbReference>
<dbReference type="FunFam" id="3.30.70.270:FF:000001">
    <property type="entry name" value="Diguanylate cyclase domain protein"/>
    <property type="match status" value="1"/>
</dbReference>
<sequence length="508" mass="58552">MWFSDLDRDEKISQLQHIKQLAKTQQWPRIERWATSILFQVLHTNGFHLSAILEIQDIIDHAPHVQQMETMYDYPLIGIYMDMARALYWLGDAAGAFEYCQKYTNYIAQDLQVREEGLTCQITTALKQKKYAEALSLLQELATLANSTKRPQSRITVLLQTALVYREQKNFELADQYARQALQLLEATPAPLPGQYYTAYLSLTAAQVGLQNPQLAQMYFAKMQQARNETLQGLRFDMDALLGQARIAWLNQDFTTAQQHYEALIELYQTQRSQSFSSAHLAQIQQQLDTRQLAYLQVEAKLHQTQSEKMTLIAIFSTLFAMVVSIFLWRLVKQKKQLDNFARIDSLTSVNNRWHALELIHKRLKAMNREDDRVCVALLDIDNFKQFNDSFGHQTGDAVLALFAKLCKYQFRQDDVFGRYGGEEFVLLLNQSSLDLAQTKIDELRTIIAGQDLREHKAEGTLRFSCGLVEITQKSEVSQVLAHCDHLLYLAKRQGRNQTVTGYFGQLI</sequence>
<dbReference type="PROSITE" id="PS50887">
    <property type="entry name" value="GGDEF"/>
    <property type="match status" value="1"/>
</dbReference>
<proteinExistence type="predicted"/>
<dbReference type="EC" id="2.7.7.65" evidence="2"/>
<dbReference type="SUPFAM" id="SSF55073">
    <property type="entry name" value="Nucleotide cyclase"/>
    <property type="match status" value="1"/>
</dbReference>
<evidence type="ECO:0000259" key="5">
    <source>
        <dbReference type="PROSITE" id="PS50887"/>
    </source>
</evidence>
<keyword evidence="4" id="KW-0472">Membrane</keyword>
<protein>
    <recommendedName>
        <fullName evidence="2">diguanylate cyclase</fullName>
        <ecNumber evidence="2">2.7.7.65</ecNumber>
    </recommendedName>
</protein>
<dbReference type="InterPro" id="IPR043128">
    <property type="entry name" value="Rev_trsase/Diguanyl_cyclase"/>
</dbReference>
<dbReference type="Proteomes" id="UP000595095">
    <property type="component" value="Chromosome"/>
</dbReference>
<dbReference type="InterPro" id="IPR050469">
    <property type="entry name" value="Diguanylate_Cyclase"/>
</dbReference>
<dbReference type="PANTHER" id="PTHR45138:SF9">
    <property type="entry name" value="DIGUANYLATE CYCLASE DGCM-RELATED"/>
    <property type="match status" value="1"/>
</dbReference>
<dbReference type="RefSeq" id="WP_195810962.1">
    <property type="nucleotide sequence ID" value="NZ_CP064795.1"/>
</dbReference>
<evidence type="ECO:0000256" key="4">
    <source>
        <dbReference type="SAM" id="Phobius"/>
    </source>
</evidence>
<dbReference type="AlphaFoldDB" id="A0A7S9DXW1"/>
<evidence type="ECO:0000256" key="1">
    <source>
        <dbReference type="ARBA" id="ARBA00001946"/>
    </source>
</evidence>
<dbReference type="KEGG" id="smaa:IT774_01010"/>
<evidence type="ECO:0000256" key="2">
    <source>
        <dbReference type="ARBA" id="ARBA00012528"/>
    </source>
</evidence>
<dbReference type="InterPro" id="IPR011990">
    <property type="entry name" value="TPR-like_helical_dom_sf"/>
</dbReference>
<dbReference type="InterPro" id="IPR029787">
    <property type="entry name" value="Nucleotide_cyclase"/>
</dbReference>
<dbReference type="Pfam" id="PF00990">
    <property type="entry name" value="GGDEF"/>
    <property type="match status" value="1"/>
</dbReference>
<organism evidence="6 7">
    <name type="scientific">Salinimonas marina</name>
    <dbReference type="NCBI Taxonomy" id="2785918"/>
    <lineage>
        <taxon>Bacteria</taxon>
        <taxon>Pseudomonadati</taxon>
        <taxon>Pseudomonadota</taxon>
        <taxon>Gammaproteobacteria</taxon>
        <taxon>Alteromonadales</taxon>
        <taxon>Alteromonadaceae</taxon>
        <taxon>Alteromonas/Salinimonas group</taxon>
        <taxon>Salinimonas</taxon>
    </lineage>
</organism>
<dbReference type="Pfam" id="PF13424">
    <property type="entry name" value="TPR_12"/>
    <property type="match status" value="1"/>
</dbReference>
<accession>A0A7S9DXW1</accession>
<comment type="catalytic activity">
    <reaction evidence="3">
        <text>2 GTP = 3',3'-c-di-GMP + 2 diphosphate</text>
        <dbReference type="Rhea" id="RHEA:24898"/>
        <dbReference type="ChEBI" id="CHEBI:33019"/>
        <dbReference type="ChEBI" id="CHEBI:37565"/>
        <dbReference type="ChEBI" id="CHEBI:58805"/>
        <dbReference type="EC" id="2.7.7.65"/>
    </reaction>
</comment>
<evidence type="ECO:0000313" key="7">
    <source>
        <dbReference type="Proteomes" id="UP000595095"/>
    </source>
</evidence>
<dbReference type="SUPFAM" id="SSF48452">
    <property type="entry name" value="TPR-like"/>
    <property type="match status" value="1"/>
</dbReference>
<dbReference type="Gene3D" id="1.25.40.10">
    <property type="entry name" value="Tetratricopeptide repeat domain"/>
    <property type="match status" value="1"/>
</dbReference>
<gene>
    <name evidence="6" type="ORF">IT774_01010</name>
</gene>
<dbReference type="PANTHER" id="PTHR45138">
    <property type="entry name" value="REGULATORY COMPONENTS OF SENSORY TRANSDUCTION SYSTEM"/>
    <property type="match status" value="1"/>
</dbReference>
<evidence type="ECO:0000256" key="3">
    <source>
        <dbReference type="ARBA" id="ARBA00034247"/>
    </source>
</evidence>
<dbReference type="InterPro" id="IPR000160">
    <property type="entry name" value="GGDEF_dom"/>
</dbReference>
<keyword evidence="4" id="KW-1133">Transmembrane helix</keyword>
<dbReference type="NCBIfam" id="TIGR00254">
    <property type="entry name" value="GGDEF"/>
    <property type="match status" value="1"/>
</dbReference>
<dbReference type="Gene3D" id="3.30.70.270">
    <property type="match status" value="1"/>
</dbReference>
<feature type="transmembrane region" description="Helical" evidence="4">
    <location>
        <begin position="310"/>
        <end position="332"/>
    </location>
</feature>
<feature type="domain" description="GGDEF" evidence="5">
    <location>
        <begin position="372"/>
        <end position="504"/>
    </location>
</feature>
<reference evidence="6 7" key="1">
    <citation type="submission" date="2020-11" db="EMBL/GenBank/DDBJ databases">
        <title>Complete genome sequence for Salinimonas sp. strain G2-b.</title>
        <authorList>
            <person name="Park S.-J."/>
        </authorList>
    </citation>
    <scope>NUCLEOTIDE SEQUENCE [LARGE SCALE GENOMIC DNA]</scope>
    <source>
        <strain evidence="6 7">G2-b</strain>
    </source>
</reference>